<organism evidence="3 4">
    <name type="scientific">Arcticibacter svalbardensis MN12-7</name>
    <dbReference type="NCBI Taxonomy" id="1150600"/>
    <lineage>
        <taxon>Bacteria</taxon>
        <taxon>Pseudomonadati</taxon>
        <taxon>Bacteroidota</taxon>
        <taxon>Sphingobacteriia</taxon>
        <taxon>Sphingobacteriales</taxon>
        <taxon>Sphingobacteriaceae</taxon>
        <taxon>Arcticibacter</taxon>
    </lineage>
</organism>
<dbReference type="OrthoDB" id="831538at2"/>
<name>R9GNR7_9SPHI</name>
<dbReference type="eggNOG" id="ENOG5033G2X">
    <property type="taxonomic scope" value="Bacteria"/>
</dbReference>
<keyword evidence="1" id="KW-0732">Signal</keyword>
<accession>R9GNR7</accession>
<reference evidence="3 4" key="1">
    <citation type="journal article" date="2013" name="Genome Announc.">
        <title>Draft Genome Sequence of Arcticibacter svalbardensis Strain MN12-7T, a Member of the Family Sphingobacteriaceae Isolated from an Arctic Soil Sample.</title>
        <authorList>
            <person name="Shivaji S."/>
            <person name="Ara S."/>
            <person name="Prasad S."/>
            <person name="Manasa B.P."/>
            <person name="Begum Z."/>
            <person name="Singh A."/>
            <person name="Kumar Pinnaka A."/>
        </authorList>
    </citation>
    <scope>NUCLEOTIDE SEQUENCE [LARGE SCALE GENOMIC DNA]</scope>
    <source>
        <strain evidence="3 4">MN12-7</strain>
    </source>
</reference>
<proteinExistence type="predicted"/>
<keyword evidence="4" id="KW-1185">Reference proteome</keyword>
<dbReference type="STRING" id="1150600.ADIARSV_3336"/>
<evidence type="ECO:0000313" key="4">
    <source>
        <dbReference type="Proteomes" id="UP000014174"/>
    </source>
</evidence>
<evidence type="ECO:0000256" key="1">
    <source>
        <dbReference type="SAM" id="SignalP"/>
    </source>
</evidence>
<dbReference type="EMBL" id="AQPN01000112">
    <property type="protein sequence ID" value="EOR93487.1"/>
    <property type="molecule type" value="Genomic_DNA"/>
</dbReference>
<comment type="caution">
    <text evidence="3">The sequence shown here is derived from an EMBL/GenBank/DDBJ whole genome shotgun (WGS) entry which is preliminary data.</text>
</comment>
<dbReference type="Proteomes" id="UP000014174">
    <property type="component" value="Unassembled WGS sequence"/>
</dbReference>
<feature type="domain" description="DUF6850" evidence="2">
    <location>
        <begin position="50"/>
        <end position="511"/>
    </location>
</feature>
<dbReference type="AlphaFoldDB" id="R9GNR7"/>
<dbReference type="RefSeq" id="WP_016196565.1">
    <property type="nucleotide sequence ID" value="NZ_AQPN01000112.1"/>
</dbReference>
<dbReference type="Pfam" id="PF21012">
    <property type="entry name" value="DUF6850"/>
    <property type="match status" value="1"/>
</dbReference>
<protein>
    <recommendedName>
        <fullName evidence="2">DUF6850 domain-containing protein</fullName>
    </recommendedName>
</protein>
<evidence type="ECO:0000259" key="2">
    <source>
        <dbReference type="Pfam" id="PF21012"/>
    </source>
</evidence>
<evidence type="ECO:0000313" key="3">
    <source>
        <dbReference type="EMBL" id="EOR93487.1"/>
    </source>
</evidence>
<feature type="chain" id="PRO_5004472020" description="DUF6850 domain-containing protein" evidence="1">
    <location>
        <begin position="20"/>
        <end position="511"/>
    </location>
</feature>
<feature type="signal peptide" evidence="1">
    <location>
        <begin position="1"/>
        <end position="19"/>
    </location>
</feature>
<gene>
    <name evidence="3" type="ORF">ADIARSV_3336</name>
</gene>
<dbReference type="InterPro" id="IPR049236">
    <property type="entry name" value="DUF6850"/>
</dbReference>
<sequence length="511" mass="58771">MNKLTAYLIIAVLSVPCFAVGQNRDDSIYFFKQSRERLTFAKYSATLLNGSGIDSSGKASIGLSYEKGPFKQAQQAYSTFTTRFYTEGIRKLGRFKVAGSFNFDKVWDDSLSWTLRGTNFMEEPYYFFAAKAGKYERQDYNLNGVISYDVLKDKVYLSLGAEHNYHLSTRSVDPRPEISNFLFVIKPEITVRLKNQLIGFGVDWGYGNETIGIGYKNQNFRFNTLYEDRVTYLSYGYGKFRTGSGLINARYREYSGLNLSYLLSLKEFELKANIARVFWLDNNVASFNDYKNNNIFSKFRLDTYKADVLVSKNNADRNQQLIINVLSSRGDDWLSEFYANNYLYRGSSLGFSYTYLKKEKELSPEFGINVLYNNTYKRDAGESTVADYTSLHTGLSLGFYKQLKNKEHLSFEVAPSAIFPLKSDLSVPRKEGTRFTRGVIYPDYYFQNTKAGQLKGNIEYLSRNMIKQFNTGIKLQATYLRSLESISPTYPVYSIPGKSRTLIDLNFNLYF</sequence>